<sequence length="477" mass="52585">MDERRIASKDLALSLVTPQSKKQSSVSSLSSFKFMLKADSNDEDRGAASTRPQFVTIADKVARAWLKAISDAGSGWTDLTEFCRSVVKVRRSLFYNVDFHDVPAGGLGAVLRSVIKIKIYQHRTDIVTAIGQPARKALGVRVHFSIDQVDVAVDCRPRGQPERRPEREARESGTGHDSISVSISRAVFKVEMRAERKGHPNRRHARESPSALPTSKFRHSERTRGGAAGGASCGIDSVDLFMGRWPRPTRTLSDRSEDTNYTYPNFSANNPTVLAGRRRPNLATEASGFDSAFSAPRSAPPSLQILHWLQNLKLFAIYFAVPFALAPRAHTAGLSGRGPCTANGRYRCGDRVRSRRLNAHRGCSTLKTPRSIRLQSEENPAPSGSKTNVFDHRAGAARTSLGLIARAIKEAEVGKDEKLSRGQPASSAKTLRAHRQRRDGHDDETNGKRTRQTIGPTARSPIIKEEEHKSKTNNIKR</sequence>
<comment type="caution">
    <text evidence="2">The sequence shown here is derived from an EMBL/GenBank/DDBJ whole genome shotgun (WGS) entry which is preliminary data.</text>
</comment>
<accession>A0A4C1XXT8</accession>
<gene>
    <name evidence="2" type="ORF">EVAR_25339_1</name>
</gene>
<evidence type="ECO:0000256" key="1">
    <source>
        <dbReference type="SAM" id="MobiDB-lite"/>
    </source>
</evidence>
<dbReference type="Proteomes" id="UP000299102">
    <property type="component" value="Unassembled WGS sequence"/>
</dbReference>
<keyword evidence="3" id="KW-1185">Reference proteome</keyword>
<organism evidence="2 3">
    <name type="scientific">Eumeta variegata</name>
    <name type="common">Bagworm moth</name>
    <name type="synonym">Eumeta japonica</name>
    <dbReference type="NCBI Taxonomy" id="151549"/>
    <lineage>
        <taxon>Eukaryota</taxon>
        <taxon>Metazoa</taxon>
        <taxon>Ecdysozoa</taxon>
        <taxon>Arthropoda</taxon>
        <taxon>Hexapoda</taxon>
        <taxon>Insecta</taxon>
        <taxon>Pterygota</taxon>
        <taxon>Neoptera</taxon>
        <taxon>Endopterygota</taxon>
        <taxon>Lepidoptera</taxon>
        <taxon>Glossata</taxon>
        <taxon>Ditrysia</taxon>
        <taxon>Tineoidea</taxon>
        <taxon>Psychidae</taxon>
        <taxon>Oiketicinae</taxon>
        <taxon>Eumeta</taxon>
    </lineage>
</organism>
<protein>
    <submittedName>
        <fullName evidence="2">Uncharacterized protein</fullName>
    </submittedName>
</protein>
<dbReference type="AlphaFoldDB" id="A0A4C1XXT8"/>
<feature type="compositionally biased region" description="Basic and acidic residues" evidence="1">
    <location>
        <begin position="156"/>
        <end position="174"/>
    </location>
</feature>
<name>A0A4C1XXT8_EUMVA</name>
<feature type="region of interest" description="Disordered" evidence="1">
    <location>
        <begin position="156"/>
        <end position="177"/>
    </location>
</feature>
<feature type="region of interest" description="Disordered" evidence="1">
    <location>
        <begin position="195"/>
        <end position="230"/>
    </location>
</feature>
<feature type="region of interest" description="Disordered" evidence="1">
    <location>
        <begin position="413"/>
        <end position="477"/>
    </location>
</feature>
<proteinExistence type="predicted"/>
<dbReference type="EMBL" id="BGZK01000997">
    <property type="protein sequence ID" value="GBP67943.1"/>
    <property type="molecule type" value="Genomic_DNA"/>
</dbReference>
<evidence type="ECO:0000313" key="3">
    <source>
        <dbReference type="Proteomes" id="UP000299102"/>
    </source>
</evidence>
<reference evidence="2 3" key="1">
    <citation type="journal article" date="2019" name="Commun. Biol.">
        <title>The bagworm genome reveals a unique fibroin gene that provides high tensile strength.</title>
        <authorList>
            <person name="Kono N."/>
            <person name="Nakamura H."/>
            <person name="Ohtoshi R."/>
            <person name="Tomita M."/>
            <person name="Numata K."/>
            <person name="Arakawa K."/>
        </authorList>
    </citation>
    <scope>NUCLEOTIDE SEQUENCE [LARGE SCALE GENOMIC DNA]</scope>
</reference>
<feature type="compositionally biased region" description="Polar residues" evidence="1">
    <location>
        <begin position="365"/>
        <end position="388"/>
    </location>
</feature>
<feature type="region of interest" description="Disordered" evidence="1">
    <location>
        <begin position="359"/>
        <end position="392"/>
    </location>
</feature>
<evidence type="ECO:0000313" key="2">
    <source>
        <dbReference type="EMBL" id="GBP67943.1"/>
    </source>
</evidence>